<dbReference type="PANTHER" id="PTHR10000:SF25">
    <property type="entry name" value="PHOSPHATASE YKRA-RELATED"/>
    <property type="match status" value="1"/>
</dbReference>
<evidence type="ECO:0000313" key="1">
    <source>
        <dbReference type="EMBL" id="OJG78122.1"/>
    </source>
</evidence>
<dbReference type="SFLD" id="SFLDG01140">
    <property type="entry name" value="C2.B:_Phosphomannomutase_and_P"/>
    <property type="match status" value="1"/>
</dbReference>
<keyword evidence="2" id="KW-1185">Reference proteome</keyword>
<keyword evidence="1" id="KW-0378">Hydrolase</keyword>
<accession>A0A1L8WBQ8</accession>
<dbReference type="Pfam" id="PF08282">
    <property type="entry name" value="Hydrolase_3"/>
    <property type="match status" value="1"/>
</dbReference>
<dbReference type="NCBIfam" id="TIGR01484">
    <property type="entry name" value="HAD-SF-IIB"/>
    <property type="match status" value="1"/>
</dbReference>
<reference evidence="1 2" key="1">
    <citation type="submission" date="2014-12" db="EMBL/GenBank/DDBJ databases">
        <title>Draft genome sequences of 29 type strains of Enterococci.</title>
        <authorList>
            <person name="Zhong Z."/>
            <person name="Sun Z."/>
            <person name="Liu W."/>
            <person name="Zhang W."/>
            <person name="Zhang H."/>
        </authorList>
    </citation>
    <scope>NUCLEOTIDE SEQUENCE [LARGE SCALE GENOMIC DNA]</scope>
    <source>
        <strain evidence="1 2">DSM 15687</strain>
    </source>
</reference>
<comment type="caution">
    <text evidence="1">The sequence shown here is derived from an EMBL/GenBank/DDBJ whole genome shotgun (WGS) entry which is preliminary data.</text>
</comment>
<sequence length="257" mass="28809">MSNYRGITFFDLDGTLLDARSKITPEVTQAIQTLKKNNILPVIATGRTEAEIKAIMLDSDITSAITMNGSYISVAGKEIHSEKITADECQRMLDHVNLQGHQLAFYNHQHIWCTAHTQTMIDAYNYVHSEVPEINSQAFLDHPINMMLILSESGDAYYHEHFPDLTFYRNGPYSIDTVKKGISKGIGVKRLKQELNLSNVPTFGFGDGPNDFSLLDACDHKIAMGNAYEELKELSTFITKKNTEGGIVHALKHFDLI</sequence>
<dbReference type="InterPro" id="IPR000150">
    <property type="entry name" value="Cof"/>
</dbReference>
<protein>
    <submittedName>
        <fullName evidence="1">Cof-like hydrolase</fullName>
    </submittedName>
</protein>
<dbReference type="InterPro" id="IPR023214">
    <property type="entry name" value="HAD_sf"/>
</dbReference>
<dbReference type="STRING" id="150033.RV14_GL001223"/>
<dbReference type="Gene3D" id="3.30.1240.10">
    <property type="match status" value="1"/>
</dbReference>
<dbReference type="AlphaFoldDB" id="A0A1L8WBQ8"/>
<dbReference type="PANTHER" id="PTHR10000">
    <property type="entry name" value="PHOSPHOSERINE PHOSPHATASE"/>
    <property type="match status" value="1"/>
</dbReference>
<dbReference type="SFLD" id="SFLDS00003">
    <property type="entry name" value="Haloacid_Dehalogenase"/>
    <property type="match status" value="1"/>
</dbReference>
<organism evidence="1 2">
    <name type="scientific">Enterococcus ratti</name>
    <dbReference type="NCBI Taxonomy" id="150033"/>
    <lineage>
        <taxon>Bacteria</taxon>
        <taxon>Bacillati</taxon>
        <taxon>Bacillota</taxon>
        <taxon>Bacilli</taxon>
        <taxon>Lactobacillales</taxon>
        <taxon>Enterococcaceae</taxon>
        <taxon>Enterococcus</taxon>
    </lineage>
</organism>
<dbReference type="OrthoDB" id="9810101at2"/>
<dbReference type="InterPro" id="IPR006379">
    <property type="entry name" value="HAD-SF_hydro_IIB"/>
</dbReference>
<proteinExistence type="predicted"/>
<gene>
    <name evidence="1" type="ORF">RV14_GL001223</name>
</gene>
<dbReference type="Gene3D" id="3.40.50.1000">
    <property type="entry name" value="HAD superfamily/HAD-like"/>
    <property type="match status" value="1"/>
</dbReference>
<name>A0A1L8WBQ8_9ENTE</name>
<dbReference type="InterPro" id="IPR036412">
    <property type="entry name" value="HAD-like_sf"/>
</dbReference>
<dbReference type="NCBIfam" id="TIGR00099">
    <property type="entry name" value="Cof-subfamily"/>
    <property type="match status" value="1"/>
</dbReference>
<dbReference type="GO" id="GO:0016791">
    <property type="term" value="F:phosphatase activity"/>
    <property type="evidence" value="ECO:0007669"/>
    <property type="project" value="TreeGrafter"/>
</dbReference>
<dbReference type="RefSeq" id="WP_071856173.1">
    <property type="nucleotide sequence ID" value="NZ_JBCLRY010000012.1"/>
</dbReference>
<dbReference type="Proteomes" id="UP000182152">
    <property type="component" value="Unassembled WGS sequence"/>
</dbReference>
<dbReference type="GO" id="GO:0000287">
    <property type="term" value="F:magnesium ion binding"/>
    <property type="evidence" value="ECO:0007669"/>
    <property type="project" value="TreeGrafter"/>
</dbReference>
<dbReference type="SUPFAM" id="SSF56784">
    <property type="entry name" value="HAD-like"/>
    <property type="match status" value="1"/>
</dbReference>
<dbReference type="EMBL" id="JXLB01000026">
    <property type="protein sequence ID" value="OJG78122.1"/>
    <property type="molecule type" value="Genomic_DNA"/>
</dbReference>
<evidence type="ECO:0000313" key="2">
    <source>
        <dbReference type="Proteomes" id="UP000182152"/>
    </source>
</evidence>
<dbReference type="GO" id="GO:0005829">
    <property type="term" value="C:cytosol"/>
    <property type="evidence" value="ECO:0007669"/>
    <property type="project" value="TreeGrafter"/>
</dbReference>